<dbReference type="SMART" id="SM00852">
    <property type="entry name" value="MoCF_biosynth"/>
    <property type="match status" value="1"/>
</dbReference>
<dbReference type="InterPro" id="IPR005110">
    <property type="entry name" value="MoeA_linker/N"/>
</dbReference>
<dbReference type="EC" id="2.10.1.1" evidence="7"/>
<comment type="caution">
    <text evidence="9">The sequence shown here is derived from an EMBL/GenBank/DDBJ whole genome shotgun (WGS) entry which is preliminary data.</text>
</comment>
<dbReference type="RefSeq" id="WP_315623136.1">
    <property type="nucleotide sequence ID" value="NZ_JAUHMF010000001.1"/>
</dbReference>
<dbReference type="InterPro" id="IPR036425">
    <property type="entry name" value="MoaB/Mog-like_dom_sf"/>
</dbReference>
<proteinExistence type="inferred from homology"/>
<reference evidence="9 10" key="1">
    <citation type="submission" date="2023-07" db="EMBL/GenBank/DDBJ databases">
        <title>Novel species of Thermanaerothrix with wide hydrolytic capabilities.</title>
        <authorList>
            <person name="Zayulina K.S."/>
            <person name="Podosokorskaya O.A."/>
            <person name="Elcheninov A.G."/>
        </authorList>
    </citation>
    <scope>NUCLEOTIDE SEQUENCE [LARGE SCALE GENOMIC DNA]</scope>
    <source>
        <strain evidence="9 10">4228-RoL</strain>
    </source>
</reference>
<dbReference type="CDD" id="cd00887">
    <property type="entry name" value="MoeA"/>
    <property type="match status" value="1"/>
</dbReference>
<dbReference type="Proteomes" id="UP001254165">
    <property type="component" value="Unassembled WGS sequence"/>
</dbReference>
<dbReference type="Gene3D" id="3.40.980.10">
    <property type="entry name" value="MoaB/Mog-like domain"/>
    <property type="match status" value="1"/>
</dbReference>
<name>A0ABU3NL41_9CHLR</name>
<organism evidence="9 10">
    <name type="scientific">Thermanaerothrix solaris</name>
    <dbReference type="NCBI Taxonomy" id="3058434"/>
    <lineage>
        <taxon>Bacteria</taxon>
        <taxon>Bacillati</taxon>
        <taxon>Chloroflexota</taxon>
        <taxon>Anaerolineae</taxon>
        <taxon>Anaerolineales</taxon>
        <taxon>Anaerolineaceae</taxon>
        <taxon>Thermanaerothrix</taxon>
    </lineage>
</organism>
<evidence type="ECO:0000256" key="5">
    <source>
        <dbReference type="ARBA" id="ARBA00023150"/>
    </source>
</evidence>
<evidence type="ECO:0000313" key="10">
    <source>
        <dbReference type="Proteomes" id="UP001254165"/>
    </source>
</evidence>
<dbReference type="InterPro" id="IPR036135">
    <property type="entry name" value="MoeA_linker/N_sf"/>
</dbReference>
<dbReference type="SUPFAM" id="SSF63882">
    <property type="entry name" value="MoeA N-terminal region -like"/>
    <property type="match status" value="1"/>
</dbReference>
<dbReference type="SUPFAM" id="SSF53218">
    <property type="entry name" value="Molybdenum cofactor biosynthesis proteins"/>
    <property type="match status" value="1"/>
</dbReference>
<evidence type="ECO:0000256" key="1">
    <source>
        <dbReference type="ARBA" id="ARBA00002901"/>
    </source>
</evidence>
<feature type="domain" description="MoaB/Mog" evidence="8">
    <location>
        <begin position="189"/>
        <end position="334"/>
    </location>
</feature>
<keyword evidence="7" id="KW-0460">Magnesium</keyword>
<evidence type="ECO:0000259" key="8">
    <source>
        <dbReference type="SMART" id="SM00852"/>
    </source>
</evidence>
<protein>
    <recommendedName>
        <fullName evidence="7">Molybdopterin molybdenumtransferase</fullName>
        <ecNumber evidence="7">2.10.1.1</ecNumber>
    </recommendedName>
</protein>
<sequence length="656" mass="70539">MAVYLHDIPLAEAQRRIREALQSAGLWGVLGKETLPISEALVGRVTAEPIWARLSSPHYHSAAMDGFAIRAEDTAGAMPTAPITLLVSSQAAYVDTGDVLPQWANAVVPIEQVEALNSAGQPADDPRHPYMIRLRAALTPWSHVRPMGEDIVATQLVLPAGHVLRAVDLGAIAACGHTEVTVTRKPRVAIIPTGDELIPIGQPVKPGDIIEFNSLVLAAQVTTWGGEPIRFPITPDEEELILEQVQEAARESDLILLNAGSSAGSEDFSARVIERLGELLFHGVAVRPGHPVIFGILSRPGAPPGDKVPIFGVPGYPVSAALTGEIFIEPLLALWTGRSPAQPEEIEAILTRKITSPAGDEDYVRVVVGEVGGRVVAAPLARGAGVITSLVRADGILVIPSGVQGIEAGEKVRVRLYTSSRNLNRTLFAIGSHDMSLDLLAQFLAERGLRLVSANVGSLGGLVALRRGEAHLAGSHLLDPETGIYNIRYVQQYLPNEKVMIVRWVEREQGLIVQSGNPKGIRGLEDLTRPDVTFVNRQRGAGTRVLLDYHLGRLGINPEVIRGYQQEEYTHLAVAAAVASGRADCGLGVTAAAKALDLDFIPLFQEAYDLIILCKYAEEERIRAVFDLMADSRFRHAVAQLPGYDVGQMGVIVQTC</sequence>
<dbReference type="Pfam" id="PF03454">
    <property type="entry name" value="MoeA_C"/>
    <property type="match status" value="1"/>
</dbReference>
<keyword evidence="7" id="KW-0479">Metal-binding</keyword>
<keyword evidence="7" id="KW-0808">Transferase</keyword>
<dbReference type="InterPro" id="IPR038987">
    <property type="entry name" value="MoeA-like"/>
</dbReference>
<dbReference type="Gene3D" id="2.170.190.11">
    <property type="entry name" value="Molybdopterin biosynthesis moea protein, domain 3"/>
    <property type="match status" value="1"/>
</dbReference>
<dbReference type="PANTHER" id="PTHR10192:SF16">
    <property type="entry name" value="MOLYBDOPTERIN MOLYBDENUMTRANSFERASE"/>
    <property type="match status" value="1"/>
</dbReference>
<evidence type="ECO:0000256" key="7">
    <source>
        <dbReference type="RuleBase" id="RU365090"/>
    </source>
</evidence>
<dbReference type="EMBL" id="JAUHMF010000001">
    <property type="protein sequence ID" value="MDT8896687.1"/>
    <property type="molecule type" value="Genomic_DNA"/>
</dbReference>
<dbReference type="Pfam" id="PF03453">
    <property type="entry name" value="MoeA_N"/>
    <property type="match status" value="1"/>
</dbReference>
<keyword evidence="10" id="KW-1185">Reference proteome</keyword>
<dbReference type="Gene3D" id="3.90.105.10">
    <property type="entry name" value="Molybdopterin biosynthesis moea protein, domain 2"/>
    <property type="match status" value="1"/>
</dbReference>
<comment type="function">
    <text evidence="1 7">Catalyzes the insertion of molybdate into adenylated molybdopterin with the concomitant release of AMP.</text>
</comment>
<dbReference type="InterPro" id="IPR001453">
    <property type="entry name" value="MoaB/Mog_dom"/>
</dbReference>
<dbReference type="SUPFAM" id="SSF53850">
    <property type="entry name" value="Periplasmic binding protein-like II"/>
    <property type="match status" value="1"/>
</dbReference>
<dbReference type="SUPFAM" id="SSF63867">
    <property type="entry name" value="MoeA C-terminal domain-like"/>
    <property type="match status" value="1"/>
</dbReference>
<dbReference type="InterPro" id="IPR024370">
    <property type="entry name" value="PBP_domain"/>
</dbReference>
<dbReference type="Gene3D" id="2.40.340.10">
    <property type="entry name" value="MoeA, C-terminal, domain IV"/>
    <property type="match status" value="1"/>
</dbReference>
<dbReference type="Pfam" id="PF12727">
    <property type="entry name" value="PBP_like"/>
    <property type="match status" value="1"/>
</dbReference>
<keyword evidence="4 7" id="KW-0500">Molybdenum</keyword>
<evidence type="ECO:0000256" key="3">
    <source>
        <dbReference type="ARBA" id="ARBA00010763"/>
    </source>
</evidence>
<accession>A0ABU3NL41</accession>
<evidence type="ECO:0000313" key="9">
    <source>
        <dbReference type="EMBL" id="MDT8896687.1"/>
    </source>
</evidence>
<comment type="cofactor">
    <cofactor evidence="7">
        <name>Mg(2+)</name>
        <dbReference type="ChEBI" id="CHEBI:18420"/>
    </cofactor>
</comment>
<dbReference type="Gene3D" id="3.40.190.10">
    <property type="entry name" value="Periplasmic binding protein-like II"/>
    <property type="match status" value="1"/>
</dbReference>
<dbReference type="InterPro" id="IPR036688">
    <property type="entry name" value="MoeA_C_domain_IV_sf"/>
</dbReference>
<keyword evidence="5 7" id="KW-0501">Molybdenum cofactor biosynthesis</keyword>
<dbReference type="NCBIfam" id="NF011068">
    <property type="entry name" value="PRK14498.1"/>
    <property type="match status" value="1"/>
</dbReference>
<comment type="catalytic activity">
    <reaction evidence="6">
        <text>adenylyl-molybdopterin + molybdate = Mo-molybdopterin + AMP + H(+)</text>
        <dbReference type="Rhea" id="RHEA:35047"/>
        <dbReference type="ChEBI" id="CHEBI:15378"/>
        <dbReference type="ChEBI" id="CHEBI:36264"/>
        <dbReference type="ChEBI" id="CHEBI:62727"/>
        <dbReference type="ChEBI" id="CHEBI:71302"/>
        <dbReference type="ChEBI" id="CHEBI:456215"/>
        <dbReference type="EC" id="2.10.1.1"/>
    </reaction>
</comment>
<dbReference type="PANTHER" id="PTHR10192">
    <property type="entry name" value="MOLYBDOPTERIN BIOSYNTHESIS PROTEIN"/>
    <property type="match status" value="1"/>
</dbReference>
<evidence type="ECO:0000256" key="4">
    <source>
        <dbReference type="ARBA" id="ARBA00022505"/>
    </source>
</evidence>
<dbReference type="Pfam" id="PF00994">
    <property type="entry name" value="MoCF_biosynth"/>
    <property type="match status" value="1"/>
</dbReference>
<evidence type="ECO:0000256" key="6">
    <source>
        <dbReference type="ARBA" id="ARBA00047317"/>
    </source>
</evidence>
<dbReference type="InterPro" id="IPR005111">
    <property type="entry name" value="MoeA_C_domain_IV"/>
</dbReference>
<comment type="pathway">
    <text evidence="2 7">Cofactor biosynthesis; molybdopterin biosynthesis.</text>
</comment>
<evidence type="ECO:0000256" key="2">
    <source>
        <dbReference type="ARBA" id="ARBA00005046"/>
    </source>
</evidence>
<gene>
    <name evidence="9" type="ORF">QYE77_00280</name>
</gene>
<comment type="similarity">
    <text evidence="3 7">Belongs to the MoeA family.</text>
</comment>